<proteinExistence type="predicted"/>
<name>A0ABD3HYB7_9MARC</name>
<keyword evidence="1" id="KW-1133">Transmembrane helix</keyword>
<evidence type="ECO:0000256" key="1">
    <source>
        <dbReference type="SAM" id="Phobius"/>
    </source>
</evidence>
<dbReference type="Gene3D" id="1.20.5.1700">
    <property type="match status" value="1"/>
</dbReference>
<evidence type="ECO:0000313" key="2">
    <source>
        <dbReference type="EMBL" id="KAL3696468.1"/>
    </source>
</evidence>
<sequence length="234" mass="26033">MVAIFVGKRLSSQFASAFHGFLKKIAQFVSLTFKDHKDVDEVELSAMNALKMLKYVTGVQRCCVPEDVFWYSFWNTDADGDRLLIKGMDGATCVIGWHEVGSEATISKLRDELSGLLQQMQTHKASGDKFKAAFHAEMQKTASLDEQIVVLKGQVESQKFVADRAEKAESTLRAELTKVKTELLMLQIAGATPFPMLYVLNGLYISVFSVTTVYVLTVFLYCSTCGYSIFSVSC</sequence>
<organism evidence="2 3">
    <name type="scientific">Riccia sorocarpa</name>
    <dbReference type="NCBI Taxonomy" id="122646"/>
    <lineage>
        <taxon>Eukaryota</taxon>
        <taxon>Viridiplantae</taxon>
        <taxon>Streptophyta</taxon>
        <taxon>Embryophyta</taxon>
        <taxon>Marchantiophyta</taxon>
        <taxon>Marchantiopsida</taxon>
        <taxon>Marchantiidae</taxon>
        <taxon>Marchantiales</taxon>
        <taxon>Ricciaceae</taxon>
        <taxon>Riccia</taxon>
    </lineage>
</organism>
<reference evidence="2 3" key="1">
    <citation type="submission" date="2024-09" db="EMBL/GenBank/DDBJ databases">
        <title>Chromosome-scale assembly of Riccia sorocarpa.</title>
        <authorList>
            <person name="Paukszto L."/>
        </authorList>
    </citation>
    <scope>NUCLEOTIDE SEQUENCE [LARGE SCALE GENOMIC DNA]</scope>
    <source>
        <strain evidence="2">LP-2024</strain>
        <tissue evidence="2">Aerial parts of the thallus</tissue>
    </source>
</reference>
<feature type="transmembrane region" description="Helical" evidence="1">
    <location>
        <begin position="183"/>
        <end position="205"/>
    </location>
</feature>
<dbReference type="Proteomes" id="UP001633002">
    <property type="component" value="Unassembled WGS sequence"/>
</dbReference>
<keyword evidence="3" id="KW-1185">Reference proteome</keyword>
<keyword evidence="1" id="KW-0812">Transmembrane</keyword>
<accession>A0ABD3HYB7</accession>
<keyword evidence="1" id="KW-0472">Membrane</keyword>
<feature type="transmembrane region" description="Helical" evidence="1">
    <location>
        <begin position="211"/>
        <end position="230"/>
    </location>
</feature>
<comment type="caution">
    <text evidence="2">The sequence shown here is derived from an EMBL/GenBank/DDBJ whole genome shotgun (WGS) entry which is preliminary data.</text>
</comment>
<gene>
    <name evidence="2" type="ORF">R1sor_010544</name>
</gene>
<protein>
    <submittedName>
        <fullName evidence="2">Uncharacterized protein</fullName>
    </submittedName>
</protein>
<dbReference type="AlphaFoldDB" id="A0ABD3HYB7"/>
<dbReference type="EMBL" id="JBJQOH010000002">
    <property type="protein sequence ID" value="KAL3696468.1"/>
    <property type="molecule type" value="Genomic_DNA"/>
</dbReference>
<evidence type="ECO:0000313" key="3">
    <source>
        <dbReference type="Proteomes" id="UP001633002"/>
    </source>
</evidence>